<dbReference type="PANTHER" id="PTHR30471:SF3">
    <property type="entry name" value="UPF0758 PROTEIN YEES-RELATED"/>
    <property type="match status" value="1"/>
</dbReference>
<dbReference type="GO" id="GO:0046872">
    <property type="term" value="F:metal ion binding"/>
    <property type="evidence" value="ECO:0007669"/>
    <property type="project" value="UniProtKB-KW"/>
</dbReference>
<evidence type="ECO:0000256" key="4">
    <source>
        <dbReference type="ARBA" id="ARBA00022833"/>
    </source>
</evidence>
<dbReference type="RefSeq" id="WP_231388324.1">
    <property type="nucleotide sequence ID" value="NZ_MU158698.1"/>
</dbReference>
<dbReference type="PROSITE" id="PS01302">
    <property type="entry name" value="UPF0758"/>
    <property type="match status" value="1"/>
</dbReference>
<dbReference type="InterPro" id="IPR001405">
    <property type="entry name" value="UPF0758"/>
</dbReference>
<proteinExistence type="predicted"/>
<comment type="caution">
    <text evidence="7">The sequence shown here is derived from an EMBL/GenBank/DDBJ whole genome shotgun (WGS) entry which is preliminary data.</text>
</comment>
<evidence type="ECO:0000256" key="2">
    <source>
        <dbReference type="ARBA" id="ARBA00022723"/>
    </source>
</evidence>
<gene>
    <name evidence="7" type="ORF">C4F49_03180</name>
</gene>
<dbReference type="EMBL" id="PRDK01000002">
    <property type="protein sequence ID" value="MBE8712684.1"/>
    <property type="molecule type" value="Genomic_DNA"/>
</dbReference>
<evidence type="ECO:0000313" key="8">
    <source>
        <dbReference type="Proteomes" id="UP000616201"/>
    </source>
</evidence>
<evidence type="ECO:0000256" key="1">
    <source>
        <dbReference type="ARBA" id="ARBA00022670"/>
    </source>
</evidence>
<evidence type="ECO:0000256" key="3">
    <source>
        <dbReference type="ARBA" id="ARBA00022801"/>
    </source>
</evidence>
<dbReference type="GO" id="GO:0008237">
    <property type="term" value="F:metallopeptidase activity"/>
    <property type="evidence" value="ECO:0007669"/>
    <property type="project" value="UniProtKB-KW"/>
</dbReference>
<keyword evidence="3" id="KW-0378">Hydrolase</keyword>
<dbReference type="InterPro" id="IPR020891">
    <property type="entry name" value="UPF0758_CS"/>
</dbReference>
<keyword evidence="5" id="KW-0482">Metalloprotease</keyword>
<dbReference type="AlphaFoldDB" id="A0A928UY23"/>
<evidence type="ECO:0000313" key="7">
    <source>
        <dbReference type="EMBL" id="MBE8712684.1"/>
    </source>
</evidence>
<sequence length="153" mass="17333">MKTNFIAHELRISYHKDESLSVSDFKRVNCSALMDNVFRLIWNKDEINVRESFYAIFFNSKLDVVSYRKIVDGGLDAILVDIRLLMSTGLLCNAVRMAVAHNHPSGNLAPSRADKMLTQKIIDASAILGIDFLDHIVLTESTYYSFRDEGDIS</sequence>
<dbReference type="Gene3D" id="3.40.140.10">
    <property type="entry name" value="Cytidine Deaminase, domain 2"/>
    <property type="match status" value="1"/>
</dbReference>
<organism evidence="7 8">
    <name type="scientific">Sphingobacterium hungaricum</name>
    <dbReference type="NCBI Taxonomy" id="2082723"/>
    <lineage>
        <taxon>Bacteria</taxon>
        <taxon>Pseudomonadati</taxon>
        <taxon>Bacteroidota</taxon>
        <taxon>Sphingobacteriia</taxon>
        <taxon>Sphingobacteriales</taxon>
        <taxon>Sphingobacteriaceae</taxon>
        <taxon>Sphingobacterium</taxon>
    </lineage>
</organism>
<dbReference type="Pfam" id="PF04002">
    <property type="entry name" value="RadC"/>
    <property type="match status" value="1"/>
</dbReference>
<name>A0A928UY23_9SPHI</name>
<evidence type="ECO:0000256" key="5">
    <source>
        <dbReference type="ARBA" id="ARBA00023049"/>
    </source>
</evidence>
<evidence type="ECO:0000259" key="6">
    <source>
        <dbReference type="PROSITE" id="PS50249"/>
    </source>
</evidence>
<dbReference type="Proteomes" id="UP000616201">
    <property type="component" value="Unassembled WGS sequence"/>
</dbReference>
<keyword evidence="8" id="KW-1185">Reference proteome</keyword>
<keyword evidence="2" id="KW-0479">Metal-binding</keyword>
<accession>A0A928UY23</accession>
<keyword evidence="1" id="KW-0645">Protease</keyword>
<protein>
    <submittedName>
        <fullName evidence="7">DNA repair protein</fullName>
    </submittedName>
</protein>
<dbReference type="CDD" id="cd08071">
    <property type="entry name" value="MPN_DUF2466"/>
    <property type="match status" value="1"/>
</dbReference>
<dbReference type="InterPro" id="IPR037518">
    <property type="entry name" value="MPN"/>
</dbReference>
<keyword evidence="4" id="KW-0862">Zinc</keyword>
<feature type="domain" description="MPN" evidence="6">
    <location>
        <begin position="27"/>
        <end position="152"/>
    </location>
</feature>
<reference evidence="7" key="1">
    <citation type="submission" date="2018-02" db="EMBL/GenBank/DDBJ databases">
        <authorList>
            <person name="Vasarhelyi B.M."/>
            <person name="Deshmukh S."/>
            <person name="Balint B."/>
            <person name="Kukolya J."/>
        </authorList>
    </citation>
    <scope>NUCLEOTIDE SEQUENCE</scope>
    <source>
        <strain evidence="7">KB22</strain>
    </source>
</reference>
<dbReference type="InterPro" id="IPR025657">
    <property type="entry name" value="RadC_JAB"/>
</dbReference>
<dbReference type="PROSITE" id="PS50249">
    <property type="entry name" value="MPN"/>
    <property type="match status" value="1"/>
</dbReference>
<dbReference type="PANTHER" id="PTHR30471">
    <property type="entry name" value="DNA REPAIR PROTEIN RADC"/>
    <property type="match status" value="1"/>
</dbReference>
<dbReference type="GO" id="GO:0006508">
    <property type="term" value="P:proteolysis"/>
    <property type="evidence" value="ECO:0007669"/>
    <property type="project" value="UniProtKB-KW"/>
</dbReference>